<comment type="similarity">
    <text evidence="1">Belongs to the N(4)/N(6)-methyltransferase family.</text>
</comment>
<comment type="catalytic activity">
    <reaction evidence="6">
        <text>a 2'-deoxyadenosine in DNA + S-adenosyl-L-methionine = an N(6)-methyl-2'-deoxyadenosine in DNA + S-adenosyl-L-homocysteine + H(+)</text>
        <dbReference type="Rhea" id="RHEA:15197"/>
        <dbReference type="Rhea" id="RHEA-COMP:12418"/>
        <dbReference type="Rhea" id="RHEA-COMP:12419"/>
        <dbReference type="ChEBI" id="CHEBI:15378"/>
        <dbReference type="ChEBI" id="CHEBI:57856"/>
        <dbReference type="ChEBI" id="CHEBI:59789"/>
        <dbReference type="ChEBI" id="CHEBI:90615"/>
        <dbReference type="ChEBI" id="CHEBI:90616"/>
        <dbReference type="EC" id="2.1.1.72"/>
    </reaction>
</comment>
<keyword evidence="4" id="KW-0808">Transferase</keyword>
<reference evidence="9" key="1">
    <citation type="submission" date="2023-12" db="EMBL/GenBank/DDBJ databases">
        <title>Isolation of organohalide respiring bacteria Dehalococcoides mccartyi strain GPTCE1 in groundwater collected near a chemical plant in Suzhou, China.</title>
        <authorList>
            <person name="Liu G."/>
        </authorList>
    </citation>
    <scope>NUCLEOTIDE SEQUENCE</scope>
    <source>
        <strain evidence="9">GPTCE1</strain>
    </source>
</reference>
<dbReference type="GO" id="GO:0003676">
    <property type="term" value="F:nucleic acid binding"/>
    <property type="evidence" value="ECO:0007669"/>
    <property type="project" value="InterPro"/>
</dbReference>
<dbReference type="InterPro" id="IPR002052">
    <property type="entry name" value="DNA_methylase_N6_adenine_CS"/>
</dbReference>
<proteinExistence type="inferred from homology"/>
<dbReference type="RefSeq" id="WP_324664234.1">
    <property type="nucleotide sequence ID" value="NZ_CP141531.1"/>
</dbReference>
<evidence type="ECO:0000313" key="10">
    <source>
        <dbReference type="Proteomes" id="UP001327986"/>
    </source>
</evidence>
<dbReference type="InterPro" id="IPR054520">
    <property type="entry name" value="M_Eco57I_C"/>
</dbReference>
<evidence type="ECO:0000256" key="6">
    <source>
        <dbReference type="ARBA" id="ARBA00047942"/>
    </source>
</evidence>
<feature type="domain" description="Type II methyltransferase M.Eco57I C-terminal" evidence="8">
    <location>
        <begin position="695"/>
        <end position="946"/>
    </location>
</feature>
<dbReference type="EMBL" id="CP141531">
    <property type="protein sequence ID" value="WRO06707.1"/>
    <property type="molecule type" value="Genomic_DNA"/>
</dbReference>
<accession>A0AB38Z833</accession>
<dbReference type="Proteomes" id="UP001327986">
    <property type="component" value="Chromosome"/>
</dbReference>
<dbReference type="PANTHER" id="PTHR33841">
    <property type="entry name" value="DNA METHYLTRANSFERASE YEEA-RELATED"/>
    <property type="match status" value="1"/>
</dbReference>
<dbReference type="PRINTS" id="PR00507">
    <property type="entry name" value="N12N6MTFRASE"/>
</dbReference>
<evidence type="ECO:0000256" key="1">
    <source>
        <dbReference type="ARBA" id="ARBA00006594"/>
    </source>
</evidence>
<keyword evidence="3 9" id="KW-0489">Methyltransferase</keyword>
<dbReference type="SUPFAM" id="SSF53335">
    <property type="entry name" value="S-adenosyl-L-methionine-dependent methyltransferases"/>
    <property type="match status" value="1"/>
</dbReference>
<keyword evidence="5" id="KW-0949">S-adenosyl-L-methionine</keyword>
<dbReference type="InterPro" id="IPR029063">
    <property type="entry name" value="SAM-dependent_MTases_sf"/>
</dbReference>
<organism evidence="9 10">
    <name type="scientific">Dehalococcoides mccartyi</name>
    <dbReference type="NCBI Taxonomy" id="61435"/>
    <lineage>
        <taxon>Bacteria</taxon>
        <taxon>Bacillati</taxon>
        <taxon>Chloroflexota</taxon>
        <taxon>Dehalococcoidia</taxon>
        <taxon>Dehalococcoidales</taxon>
        <taxon>Dehalococcoidaceae</taxon>
        <taxon>Dehalococcoides</taxon>
    </lineage>
</organism>
<feature type="domain" description="Type II methyltransferase M.TaqI-like" evidence="7">
    <location>
        <begin position="408"/>
        <end position="577"/>
    </location>
</feature>
<name>A0AB38Z833_9CHLR</name>
<dbReference type="GO" id="GO:0032259">
    <property type="term" value="P:methylation"/>
    <property type="evidence" value="ECO:0007669"/>
    <property type="project" value="UniProtKB-KW"/>
</dbReference>
<dbReference type="Gene3D" id="3.40.50.150">
    <property type="entry name" value="Vaccinia Virus protein VP39"/>
    <property type="match status" value="1"/>
</dbReference>
<dbReference type="EC" id="2.1.1.72" evidence="2"/>
<dbReference type="GO" id="GO:0006304">
    <property type="term" value="P:DNA modification"/>
    <property type="evidence" value="ECO:0007669"/>
    <property type="project" value="InterPro"/>
</dbReference>
<evidence type="ECO:0000256" key="4">
    <source>
        <dbReference type="ARBA" id="ARBA00022679"/>
    </source>
</evidence>
<dbReference type="Pfam" id="PF22837">
    <property type="entry name" value="M_Eco57I_C"/>
    <property type="match status" value="1"/>
</dbReference>
<evidence type="ECO:0000256" key="2">
    <source>
        <dbReference type="ARBA" id="ARBA00011900"/>
    </source>
</evidence>
<evidence type="ECO:0000259" key="8">
    <source>
        <dbReference type="Pfam" id="PF22837"/>
    </source>
</evidence>
<dbReference type="GO" id="GO:0009007">
    <property type="term" value="F:site-specific DNA-methyltransferase (adenine-specific) activity"/>
    <property type="evidence" value="ECO:0007669"/>
    <property type="project" value="UniProtKB-EC"/>
</dbReference>
<evidence type="ECO:0000313" key="9">
    <source>
        <dbReference type="EMBL" id="WRO06707.1"/>
    </source>
</evidence>
<dbReference type="AlphaFoldDB" id="A0AB38Z833"/>
<protein>
    <recommendedName>
        <fullName evidence="2">site-specific DNA-methyltransferase (adenine-specific)</fullName>
        <ecNumber evidence="2">2.1.1.72</ecNumber>
    </recommendedName>
</protein>
<evidence type="ECO:0000256" key="5">
    <source>
        <dbReference type="ARBA" id="ARBA00022691"/>
    </source>
</evidence>
<dbReference type="PROSITE" id="PS00092">
    <property type="entry name" value="N6_MTASE"/>
    <property type="match status" value="1"/>
</dbReference>
<evidence type="ECO:0000256" key="3">
    <source>
        <dbReference type="ARBA" id="ARBA00022603"/>
    </source>
</evidence>
<dbReference type="REBASE" id="796725">
    <property type="entry name" value="Dmc1ORF4775P"/>
</dbReference>
<gene>
    <name evidence="9" type="ORF">VLL09_04775</name>
</gene>
<dbReference type="InterPro" id="IPR011639">
    <property type="entry name" value="MethylTrfase_TaqI-like_dom"/>
</dbReference>
<evidence type="ECO:0000259" key="7">
    <source>
        <dbReference type="Pfam" id="PF07669"/>
    </source>
</evidence>
<dbReference type="PANTHER" id="PTHR33841:SF5">
    <property type="entry name" value="DNA METHYLASE (MODIFICATION METHYLASE) (METHYLTRANSFERASE)-RELATED"/>
    <property type="match status" value="1"/>
</dbReference>
<dbReference type="Pfam" id="PF07669">
    <property type="entry name" value="Eco57I"/>
    <property type="match status" value="1"/>
</dbReference>
<sequence>MAAINERQWQGRILQWTSELLKSYPDLPFSKVDQEFEVLVAGKKRRFNDLTLFDRQGKPVCVFELKLPDKSDGRSPRYLPVVTKTHETADAMGADYFVTWNVNSAVLWKTYIPGRAPYERSLTQYPSITTIYASEALDLPNVEAELKQWLKSFLEELGRIATGIILLPPQPLDEGFIQAVQSYLEPLLVGKIAAELQRHYKADRVFAKGLRQWAVNDQGWTWDDSMQGLPDSLSRTARLACLMLVDKIVFYEAMRKVYAGLPTLSLPVSIVTGEQLRTRLNDVFARAMKIDYETVFTEELVDTIPFVADEAVELWREMVEDVERYDFTRFGYEVIGRIFERLIAPDERHKLGQYFTPSYVVDFINTFCIRSADDYVLDPGCGAGTFLVRAHSRLKELDSGKNHEELLEQLWGIDIARYPAHMSVINLAARDLASTENYPKIIHDDFFKVFPQRSQYEFYRRSYKVAGLSTERYQTVVPLFNAVVGNPPYTRQEEMEDLFPGLKERAHGAIQKDWKLEVSKRSSIYALFFLHGAAFVKEGGYLGLLTHSSWVDVDYGKYLQEFFLKHFKVVAILEPQAEHWFPAVDVNTSITILQRCNKKADRSNNMVKFVQMKTHLLELLPKYGGEQERTAALDNLVQRIESADSLQEDDLWRIFPVSQSDLWNEGLDEDGNFTGSKWGKYLRAPDIFFRILERGRSRFAQLKDFAEVKFGIKTGANDFFFVTDITDSVSHAELKQYGISPSNKKQLRLVEAGDGGRYVIEAEYLKPLVKSTRDIKSLIIDESITKFRVLIVSDEKKTLVGKSVLKYIRAGETQSFGVGPRAGVPAKKPTCSSRNPWYALDENNKGKFLWFALITDTHAVPHNPGDFLSDKRFYNVTPKDAVQEELIFGLLNSTFTFLCAEFWGRQFAGRGIDSIDITVYEVAQLPFLDPKAIPQERATRIINAVRKIADRAILPVLEEVNLPDRRALDDAVLEAIGFEDPEERANVLSDLYAAVCQRVESRFERARSTQHPGEKRPRPNAEAIAEELFKELSPELAKKFPDGFVPAGTKTRSLDLPEGIEDFERVTFNRLRIGGKLLDFDNPDEAEFIQFAVQSGAVGPIAIPAESGITHAAVTDYRNHLTELAKQVEELATSRTLDRKLKQRIVEALRQKLGLRSLQADKTARLM</sequence>
<dbReference type="InterPro" id="IPR050953">
    <property type="entry name" value="N4_N6_ade-DNA_methylase"/>
</dbReference>